<comment type="subunit">
    <text evidence="1">Component of the CIA complex.</text>
</comment>
<accession>A0AAD4N3T2</accession>
<evidence type="ECO:0000256" key="1">
    <source>
        <dbReference type="RuleBase" id="RU367072"/>
    </source>
</evidence>
<evidence type="ECO:0000313" key="4">
    <source>
        <dbReference type="Proteomes" id="UP001201812"/>
    </source>
</evidence>
<dbReference type="Pfam" id="PF14500">
    <property type="entry name" value="MMS19_N"/>
    <property type="match status" value="1"/>
</dbReference>
<dbReference type="EMBL" id="JAKKPZ010000020">
    <property type="protein sequence ID" value="KAI1711981.1"/>
    <property type="molecule type" value="Genomic_DNA"/>
</dbReference>
<sequence>MTNAKGALITGAQASERVNDIVKRLVEDRTMSLADYVESLRDGLTSKDAGVREKAINELVDVILHLDEAELTDLHRLFLLEFLLPRVEDSGHVANSLITGIHFLLSKIGTLSDSMVERVLNTLFADTGVQSYGQKDRMLLFQIFESLLQRFLEAVKLCGQQRVVVLFMQAANSERDPRCLLKVFQLFNIIVRNLSLGVLVEDMFELVAVYFPIDYEPSEDDVGVLSAEMLSSGCESCLLAHQSFAPFCFQLIAEKLLEDPSRHQLDDLLTAFRLICLSPAQTETTLKMTRDILGITIKELSNHLQQSSEDPTADLLYMADNVLENCEPFVLQAEMGLSIKALSLLEFLANSSEAALGRIVPRVIYWLNTLLAGITIKNVENRKEIAEEILEQLPVWVMHGSELHLKESGSIDFKKLLEDIFKNLECLESICEPVKLLIAKFDCCSSAIHNFLPTYQAVDSKDSFQKIIIQCLSDIFANEVIIEQQRLSSPIIKSAHAFLSIFSQSNYAYCKSFLAPLLDNNKFEKSTTFCGLILSLIQSKESADWIIPIMFENFANTNNIENMSVVIEDFMQRISQSPEIFDIFMAQFRHFLTIEFNDENMDTTKIPQLANLIQDIGLHLTSRQHEDLTAWVLHLFTSNAVPQNFHEKCCRIVYLLFLQTKNVNDLKAFTSIFFDAINPLEKDNSLESLALSLFFARINRSITTDESFSRFAENLANLLNSPTRLRICEAKAYLLSDASKGINKVKELFEELVQDETSNAKSADLGDENHLIPDLLNFHDRWTDPIKCKYNCTLMWKQRILCQFVPLYVNYFKRIRSDCHEIRTSFIRLVEPLLKLAESMSSSAQPQLKLLLPIFVEALSLALGKLNEGSDDNGNLSLLLKSSLYVLEATAGDELSEENLTALVRLFLDILRRQSQEVDVALKSLKCLEILPAKLPKEKYAPFYAIIVQEITRQSYSKKRLIRQSAANVRNAWELALS</sequence>
<keyword evidence="1" id="KW-0227">DNA damage</keyword>
<evidence type="ECO:0000259" key="2">
    <source>
        <dbReference type="Pfam" id="PF14500"/>
    </source>
</evidence>
<dbReference type="SUPFAM" id="SSF48371">
    <property type="entry name" value="ARM repeat"/>
    <property type="match status" value="2"/>
</dbReference>
<comment type="similarity">
    <text evidence="1">Belongs to the MET18/MMS19 family.</text>
</comment>
<comment type="subcellular location">
    <subcellularLocation>
        <location evidence="1">Cytoplasm</location>
        <location evidence="1">Cytoskeleton</location>
        <location evidence="1">Spindle</location>
    </subcellularLocation>
    <subcellularLocation>
        <location evidence="1">Nucleus</location>
    </subcellularLocation>
</comment>
<feature type="domain" description="MMS19 N-terminal" evidence="2">
    <location>
        <begin position="37"/>
        <end position="284"/>
    </location>
</feature>
<dbReference type="GO" id="GO:0051604">
    <property type="term" value="P:protein maturation"/>
    <property type="evidence" value="ECO:0007669"/>
    <property type="project" value="UniProtKB-UniRule"/>
</dbReference>
<dbReference type="GO" id="GO:0006281">
    <property type="term" value="P:DNA repair"/>
    <property type="evidence" value="ECO:0007669"/>
    <property type="project" value="UniProtKB-UniRule"/>
</dbReference>
<dbReference type="AlphaFoldDB" id="A0AAD4N3T2"/>
<dbReference type="Proteomes" id="UP001201812">
    <property type="component" value="Unassembled WGS sequence"/>
</dbReference>
<keyword evidence="1" id="KW-0963">Cytoplasm</keyword>
<keyword evidence="1" id="KW-0539">Nucleus</keyword>
<keyword evidence="4" id="KW-1185">Reference proteome</keyword>
<comment type="caution">
    <text evidence="3">The sequence shown here is derived from an EMBL/GenBank/DDBJ whole genome shotgun (WGS) entry which is preliminary data.</text>
</comment>
<comment type="function">
    <text evidence="1">Key component of the cytosolic iron-sulfur protein assembly (CIA) complex, a multiprotein complex that mediates the incorporation of iron-sulfur cluster into apoproteins specifically involved in DNA metabolism and genomic integrity. In the CIA complex, MMS19 acts as an adapter between early-acting CIA components and a subset of cellular target iron-sulfur proteins.</text>
</comment>
<keyword evidence="1" id="KW-0234">DNA repair</keyword>
<dbReference type="InterPro" id="IPR016024">
    <property type="entry name" value="ARM-type_fold"/>
</dbReference>
<keyword evidence="1" id="KW-0206">Cytoskeleton</keyword>
<dbReference type="GO" id="GO:0097361">
    <property type="term" value="C:cytosolic [4Fe-4S] assembly targeting complex"/>
    <property type="evidence" value="ECO:0007669"/>
    <property type="project" value="UniProtKB-UniRule"/>
</dbReference>
<organism evidence="3 4">
    <name type="scientific">Ditylenchus destructor</name>
    <dbReference type="NCBI Taxonomy" id="166010"/>
    <lineage>
        <taxon>Eukaryota</taxon>
        <taxon>Metazoa</taxon>
        <taxon>Ecdysozoa</taxon>
        <taxon>Nematoda</taxon>
        <taxon>Chromadorea</taxon>
        <taxon>Rhabditida</taxon>
        <taxon>Tylenchina</taxon>
        <taxon>Tylenchomorpha</taxon>
        <taxon>Sphaerularioidea</taxon>
        <taxon>Anguinidae</taxon>
        <taxon>Anguininae</taxon>
        <taxon>Ditylenchus</taxon>
    </lineage>
</organism>
<dbReference type="GO" id="GO:0005634">
    <property type="term" value="C:nucleus"/>
    <property type="evidence" value="ECO:0007669"/>
    <property type="project" value="UniProtKB-SubCell"/>
</dbReference>
<dbReference type="GO" id="GO:0005819">
    <property type="term" value="C:spindle"/>
    <property type="evidence" value="ECO:0007669"/>
    <property type="project" value="UniProtKB-SubCell"/>
</dbReference>
<proteinExistence type="inferred from homology"/>
<dbReference type="InterPro" id="IPR039920">
    <property type="entry name" value="MMS19"/>
</dbReference>
<dbReference type="GO" id="GO:0016226">
    <property type="term" value="P:iron-sulfur cluster assembly"/>
    <property type="evidence" value="ECO:0007669"/>
    <property type="project" value="UniProtKB-UniRule"/>
</dbReference>
<reference evidence="3" key="1">
    <citation type="submission" date="2022-01" db="EMBL/GenBank/DDBJ databases">
        <title>Genome Sequence Resource for Two Populations of Ditylenchus destructor, the Migratory Endoparasitic Phytonematode.</title>
        <authorList>
            <person name="Zhang H."/>
            <person name="Lin R."/>
            <person name="Xie B."/>
        </authorList>
    </citation>
    <scope>NUCLEOTIDE SEQUENCE</scope>
    <source>
        <strain evidence="3">BazhouSP</strain>
    </source>
</reference>
<dbReference type="PANTHER" id="PTHR12891">
    <property type="entry name" value="DNA REPAIR/TRANSCRIPTION PROTEIN MET18/MMS19"/>
    <property type="match status" value="1"/>
</dbReference>
<dbReference type="PANTHER" id="PTHR12891:SF0">
    <property type="entry name" value="MMS19 NUCLEOTIDE EXCISION REPAIR PROTEIN HOMOLOG"/>
    <property type="match status" value="1"/>
</dbReference>
<name>A0AAD4N3T2_9BILA</name>
<evidence type="ECO:0000313" key="3">
    <source>
        <dbReference type="EMBL" id="KAI1711981.1"/>
    </source>
</evidence>
<protein>
    <recommendedName>
        <fullName evidence="1">MMS19 nucleotide excision repair protein</fullName>
    </recommendedName>
</protein>
<dbReference type="InterPro" id="IPR029240">
    <property type="entry name" value="MMS19_N"/>
</dbReference>
<gene>
    <name evidence="3" type="ORF">DdX_09943</name>
</gene>